<dbReference type="Pfam" id="PF08327">
    <property type="entry name" value="AHSA1"/>
    <property type="match status" value="1"/>
</dbReference>
<protein>
    <submittedName>
        <fullName evidence="3">Activator of Hsp90 ATPase homolog 1-like protein</fullName>
    </submittedName>
</protein>
<dbReference type="CDD" id="cd07814">
    <property type="entry name" value="SRPBCC_CalC_Aha1-like"/>
    <property type="match status" value="1"/>
</dbReference>
<keyword evidence="4" id="KW-1185">Reference proteome</keyword>
<dbReference type="Proteomes" id="UP000182248">
    <property type="component" value="Unassembled WGS sequence"/>
</dbReference>
<organism evidence="3 4">
    <name type="scientific">Sinomicrobium oceani</name>
    <dbReference type="NCBI Taxonomy" id="1150368"/>
    <lineage>
        <taxon>Bacteria</taxon>
        <taxon>Pseudomonadati</taxon>
        <taxon>Bacteroidota</taxon>
        <taxon>Flavobacteriia</taxon>
        <taxon>Flavobacteriales</taxon>
        <taxon>Flavobacteriaceae</taxon>
        <taxon>Sinomicrobium</taxon>
    </lineage>
</organism>
<feature type="domain" description="Activator of Hsp90 ATPase homologue 1/2-like C-terminal" evidence="2">
    <location>
        <begin position="11"/>
        <end position="129"/>
    </location>
</feature>
<name>A0A1K1RS77_9FLAO</name>
<evidence type="ECO:0000256" key="1">
    <source>
        <dbReference type="ARBA" id="ARBA00006817"/>
    </source>
</evidence>
<evidence type="ECO:0000313" key="4">
    <source>
        <dbReference type="Proteomes" id="UP000182248"/>
    </source>
</evidence>
<dbReference type="SUPFAM" id="SSF55961">
    <property type="entry name" value="Bet v1-like"/>
    <property type="match status" value="1"/>
</dbReference>
<dbReference type="Gene3D" id="3.30.530.20">
    <property type="match status" value="1"/>
</dbReference>
<reference evidence="3 4" key="1">
    <citation type="submission" date="2016-11" db="EMBL/GenBank/DDBJ databases">
        <authorList>
            <person name="Jaros S."/>
            <person name="Januszkiewicz K."/>
            <person name="Wedrychowicz H."/>
        </authorList>
    </citation>
    <scope>NUCLEOTIDE SEQUENCE [LARGE SCALE GENOMIC DNA]</scope>
    <source>
        <strain evidence="3 4">CGMCC 1.12145</strain>
    </source>
</reference>
<dbReference type="AlphaFoldDB" id="A0A1K1RS77"/>
<gene>
    <name evidence="3" type="ORF">SAMN02927921_03913</name>
</gene>
<dbReference type="EMBL" id="FPJE01000033">
    <property type="protein sequence ID" value="SFW74669.1"/>
    <property type="molecule type" value="Genomic_DNA"/>
</dbReference>
<accession>A0A1K1RS77</accession>
<dbReference type="OrthoDB" id="287565at2"/>
<dbReference type="STRING" id="1150368.SAMN02927921_03913"/>
<sequence length="134" mass="15909">MNSIEHVNFIKAPVSEVYRALVSETGLSAIWTPKLKVKPEEGHINEFDFDEKEITRMKVIQLTENERIEWKCVTSDPEWVDTSIIFELSEKDGLTQVILKHTDWNAITPFYRWCNYNWALFLLRLKKYCENLIK</sequence>
<comment type="similarity">
    <text evidence="1">Belongs to the AHA1 family.</text>
</comment>
<dbReference type="RefSeq" id="WP_072319147.1">
    <property type="nucleotide sequence ID" value="NZ_FPJE01000033.1"/>
</dbReference>
<dbReference type="InterPro" id="IPR013538">
    <property type="entry name" value="ASHA1/2-like_C"/>
</dbReference>
<evidence type="ECO:0000313" key="3">
    <source>
        <dbReference type="EMBL" id="SFW74669.1"/>
    </source>
</evidence>
<dbReference type="InterPro" id="IPR023393">
    <property type="entry name" value="START-like_dom_sf"/>
</dbReference>
<proteinExistence type="inferred from homology"/>
<evidence type="ECO:0000259" key="2">
    <source>
        <dbReference type="Pfam" id="PF08327"/>
    </source>
</evidence>